<protein>
    <submittedName>
        <fullName evidence="3">PIN-like domain-containing protein</fullName>
    </submittedName>
</protein>
<reference evidence="3 4" key="1">
    <citation type="submission" date="2023-05" db="EMBL/GenBank/DDBJ databases">
        <title>Siderophore-mediated competition between Bacillus subtilis and Pseudomonas marginalis.</title>
        <authorList>
            <person name="Lyng M."/>
            <person name="Joergensen J.P.B."/>
            <person name="Schostag M.D."/>
            <person name="Jarmusch S.A."/>
            <person name="Aguilar D.K.C."/>
            <person name="Andrade C.N.L."/>
            <person name="Kovacs A.T."/>
        </authorList>
    </citation>
    <scope>NUCLEOTIDE SEQUENCE [LARGE SCALE GENOMIC DNA]</scope>
    <source>
        <strain evidence="3 4">P8_72</strain>
    </source>
</reference>
<evidence type="ECO:0000313" key="4">
    <source>
        <dbReference type="Proteomes" id="UP001287024"/>
    </source>
</evidence>
<feature type="compositionally biased region" description="Polar residues" evidence="1">
    <location>
        <begin position="366"/>
        <end position="382"/>
    </location>
</feature>
<evidence type="ECO:0000256" key="1">
    <source>
        <dbReference type="SAM" id="MobiDB-lite"/>
    </source>
</evidence>
<comment type="caution">
    <text evidence="3">The sequence shown here is derived from an EMBL/GenBank/DDBJ whole genome shotgun (WGS) entry which is preliminary data.</text>
</comment>
<dbReference type="Proteomes" id="UP001287024">
    <property type="component" value="Unassembled WGS sequence"/>
</dbReference>
<dbReference type="Pfam" id="PF18476">
    <property type="entry name" value="PIN_8"/>
    <property type="match status" value="1"/>
</dbReference>
<proteinExistence type="predicted"/>
<feature type="region of interest" description="Disordered" evidence="1">
    <location>
        <begin position="354"/>
        <end position="382"/>
    </location>
</feature>
<accession>A0ABU5BRK2</accession>
<keyword evidence="4" id="KW-1185">Reference proteome</keyword>
<dbReference type="InterPro" id="IPR041578">
    <property type="entry name" value="PIN_8"/>
</dbReference>
<gene>
    <name evidence="3" type="ORF">QMK45_23895</name>
</gene>
<feature type="compositionally biased region" description="Basic and acidic residues" evidence="1">
    <location>
        <begin position="354"/>
        <end position="365"/>
    </location>
</feature>
<name>A0ABU5BRK2_9PSED</name>
<organism evidence="3 4">
    <name type="scientific">Pseudomonas zeae</name>
    <dbReference type="NCBI Taxonomy" id="2745510"/>
    <lineage>
        <taxon>Bacteria</taxon>
        <taxon>Pseudomonadati</taxon>
        <taxon>Pseudomonadota</taxon>
        <taxon>Gammaproteobacteria</taxon>
        <taxon>Pseudomonadales</taxon>
        <taxon>Pseudomonadaceae</taxon>
        <taxon>Pseudomonas</taxon>
    </lineage>
</organism>
<dbReference type="RefSeq" id="WP_320337346.1">
    <property type="nucleotide sequence ID" value="NZ_JASFAG010000004.1"/>
</dbReference>
<evidence type="ECO:0000313" key="3">
    <source>
        <dbReference type="EMBL" id="MDX9678938.1"/>
    </source>
</evidence>
<dbReference type="EMBL" id="JASFAG010000004">
    <property type="protein sequence ID" value="MDX9678938.1"/>
    <property type="molecule type" value="Genomic_DNA"/>
</dbReference>
<evidence type="ECO:0000259" key="2">
    <source>
        <dbReference type="Pfam" id="PF18476"/>
    </source>
</evidence>
<sequence length="664" mass="74038">MQLGLNLLKKTKDEFLTELANLAKAKETLIFIDTNILAYLFKLHSAARQEFFDWAVVAINENRLCLPAWCAGEYLARVRDNQLHTYTPKSKGDDQPRKALEAMLDTASLFVDDAVLRSTTYSGSRAAYLAGFRAAIDELKQYTQAFKHQFDPDKIHAEIEEHLGATVLDSPIANLCDRAAKEGPSRIEHRLPPGFRDEGKPENRLGDLIIWLEILEYSLKRKDDFTHVLFLTNDEKSDWVYSPAKRLDIKGANLKPVPNNNPNLKIIDPRLVSEFKQAIGHSNVSICTLSTLVQGFSKTDPTTVAQLAAAIQIELVSSEGGANGTCANAQEQPNAEIEVGVATDVEAVPEADLRVDPTVDERPSEEANSASGVASEDSNQVHQPVPVDLDLDSEDEIAEVIQLEGYRDSTYQADAPGELNEIITSLRSHNWYVQNPAIEKLRSISVEYSTPTSWFVLGRNIYQAACGNAQKAMDFLSNLDSRLKWFAENISKYVLAGIVYEIYFDSNGVLRDSPKAGYLGKPLSLLAKPDYPEVSEFIRSKLESAGANLYFYPGDDRQHTVVVQSEPIESGDAFDTKRSKLISITIDGRQILADVAPEEDRWLTRYRVSYSTTDILEDISTSLSIPRWALALVLNPEVDVNVRFVVPENRWFQPRIALAPNATD</sequence>
<feature type="domain" description="PIN like" evidence="2">
    <location>
        <begin position="29"/>
        <end position="245"/>
    </location>
</feature>